<dbReference type="InterPro" id="IPR000571">
    <property type="entry name" value="Znf_CCCH"/>
</dbReference>
<dbReference type="GO" id="GO:0005524">
    <property type="term" value="F:ATP binding"/>
    <property type="evidence" value="ECO:0007669"/>
    <property type="project" value="UniProtKB-KW"/>
</dbReference>
<dbReference type="InterPro" id="IPR014001">
    <property type="entry name" value="Helicase_ATP-bd"/>
</dbReference>
<dbReference type="GO" id="GO:0016787">
    <property type="term" value="F:hydrolase activity"/>
    <property type="evidence" value="ECO:0007669"/>
    <property type="project" value="UniProtKB-KW"/>
</dbReference>
<keyword evidence="4 10" id="KW-0863">Zinc-finger</keyword>
<dbReference type="Pfam" id="PF00270">
    <property type="entry name" value="DEAD"/>
    <property type="match status" value="1"/>
</dbReference>
<sequence>MASSPTSSSCSSYSSSFASSSSSPSNFASLPISAMRDKIIEKIQENRVTLIVGEPGCGKSSQVPQFLLEENIEPILCTQPRRFAVVAVASMVAKARKCEVGGEIGYHIGHSKVFSARSKIIFKTAGVLLDEMREKGSHALKYKVIILDEVHERSVESDLVLVCVKQFLLKNTGLRLVLMSATADIAKYREYFRDLGRGERVEVLAIPTTSKDTIFQRKVLYLEQVTEFLGIRSENLPLKYCSGPSPLMADAGIKAEVHKLIHDLVLHIHKNEPDIEKSILIFLPTYYSLEQQWFFLKPFSKTFKVHILHRSVDTEQALKAMKIWKSHRKVILATNIAESSVTIPHVGYVIDSCRSLQVFWDNNRKIDSAELVWVSQSQANQRKGRTGRTCDGHVYRLVTGSFFNQLEEYEAPAILRLSLRQQVLQLCCAESKAINDPRVLLQKALDPPYPQVVDDAMDLLVRIHALGRTLSRGRPEPTFYGRLVSSFNLSFDASVLILKFGDLGMLREGILVGILMDMQPLPILRPFGQENLHVDYSSNYYSEDSRSTGLTGRKEVLCMANLGAFQFWQLVFKDNCRLEKLKQLLKFDGTEDEHGMLPKIEEEWCSTHYLVQSAINQVADSYDEIISSLHRFRPKCLVTSNGVPSYYEPREYWHTCYLPSEQNRGADALGVDDDELELHNGIQKCAAVPFVSFSHFRMSEVAEKLAAVVKEMRVKHRGDISGDHKETADSHDCHTVMEASVCKFFINGLCNKGSQCLYSHSLQAKRPLCKFFFSLQGCRNGEFCFFSHDSISSSPGNGVSSCLPEDENADARTLLRLLPASPQECVLVLDDTDFRFSSNLAHHCCPSSIILTTPSPHESTIDPLLKGVKILWGLSHPYETIICKAGENVVPWNKVKCMLWFPQFDSEYLEVQKGQIKTFFEYLSIRFLADALYEVRVIITMNNIRFSQLQVEKLARDAFFFLEESFPYDEQSFGELFDEISTKKAMAVSKPISYVFRVHPPANIQFGDYRKVLHQRLNDIN</sequence>
<evidence type="ECO:0000256" key="4">
    <source>
        <dbReference type="ARBA" id="ARBA00022771"/>
    </source>
</evidence>
<feature type="domain" description="Helicase ATP-binding" evidence="13">
    <location>
        <begin position="40"/>
        <end position="201"/>
    </location>
</feature>
<evidence type="ECO:0000259" key="14">
    <source>
        <dbReference type="PROSITE" id="PS51194"/>
    </source>
</evidence>
<feature type="zinc finger region" description="C3H1-type" evidence="10">
    <location>
        <begin position="764"/>
        <end position="791"/>
    </location>
</feature>
<dbReference type="PANTHER" id="PTHR18934:SF221">
    <property type="entry name" value="ATP-DEPENDENT RNA HELICASE DHX34-RELATED"/>
    <property type="match status" value="1"/>
</dbReference>
<dbReference type="PROSITE" id="PS51194">
    <property type="entry name" value="HELICASE_CTER"/>
    <property type="match status" value="1"/>
</dbReference>
<dbReference type="SMART" id="SM00490">
    <property type="entry name" value="HELICc"/>
    <property type="match status" value="1"/>
</dbReference>
<evidence type="ECO:0000256" key="5">
    <source>
        <dbReference type="ARBA" id="ARBA00022801"/>
    </source>
</evidence>
<keyword evidence="2 10" id="KW-0479">Metal-binding</keyword>
<dbReference type="OrthoDB" id="66977at2759"/>
<dbReference type="SMART" id="SM00487">
    <property type="entry name" value="DEXDc"/>
    <property type="match status" value="1"/>
</dbReference>
<keyword evidence="3" id="KW-0547">Nucleotide-binding</keyword>
<keyword evidence="16" id="KW-1185">Reference proteome</keyword>
<evidence type="ECO:0000313" key="16">
    <source>
        <dbReference type="Proteomes" id="UP000295252"/>
    </source>
</evidence>
<keyword evidence="8" id="KW-0067">ATP-binding</keyword>
<dbReference type="EC" id="3.6.4.13" evidence="1"/>
<evidence type="ECO:0000259" key="13">
    <source>
        <dbReference type="PROSITE" id="PS51192"/>
    </source>
</evidence>
<dbReference type="InterPro" id="IPR036855">
    <property type="entry name" value="Znf_CCCH_sf"/>
</dbReference>
<evidence type="ECO:0000256" key="9">
    <source>
        <dbReference type="ARBA" id="ARBA00047984"/>
    </source>
</evidence>
<evidence type="ECO:0000313" key="15">
    <source>
        <dbReference type="EMBL" id="CDP17133.1"/>
    </source>
</evidence>
<keyword evidence="5" id="KW-0378">Hydrolase</keyword>
<dbReference type="Proteomes" id="UP000295252">
    <property type="component" value="Chromosome I"/>
</dbReference>
<organism evidence="15 16">
    <name type="scientific">Coffea canephora</name>
    <name type="common">Robusta coffee</name>
    <dbReference type="NCBI Taxonomy" id="49390"/>
    <lineage>
        <taxon>Eukaryota</taxon>
        <taxon>Viridiplantae</taxon>
        <taxon>Streptophyta</taxon>
        <taxon>Embryophyta</taxon>
        <taxon>Tracheophyta</taxon>
        <taxon>Spermatophyta</taxon>
        <taxon>Magnoliopsida</taxon>
        <taxon>eudicotyledons</taxon>
        <taxon>Gunneridae</taxon>
        <taxon>Pentapetalae</taxon>
        <taxon>asterids</taxon>
        <taxon>lamiids</taxon>
        <taxon>Gentianales</taxon>
        <taxon>Rubiaceae</taxon>
        <taxon>Ixoroideae</taxon>
        <taxon>Gardenieae complex</taxon>
        <taxon>Bertiereae - Coffeeae clade</taxon>
        <taxon>Coffeeae</taxon>
        <taxon>Coffea</taxon>
    </lineage>
</organism>
<dbReference type="InterPro" id="IPR001650">
    <property type="entry name" value="Helicase_C-like"/>
</dbReference>
<evidence type="ECO:0000256" key="3">
    <source>
        <dbReference type="ARBA" id="ARBA00022741"/>
    </source>
</evidence>
<dbReference type="PROSITE" id="PS51192">
    <property type="entry name" value="HELICASE_ATP_BIND_1"/>
    <property type="match status" value="1"/>
</dbReference>
<dbReference type="EMBL" id="HG739228">
    <property type="protein sequence ID" value="CDP17133.1"/>
    <property type="molecule type" value="Genomic_DNA"/>
</dbReference>
<evidence type="ECO:0000256" key="6">
    <source>
        <dbReference type="ARBA" id="ARBA00022806"/>
    </source>
</evidence>
<proteinExistence type="predicted"/>
<feature type="domain" description="C3H1-type" evidence="12">
    <location>
        <begin position="741"/>
        <end position="763"/>
    </location>
</feature>
<protein>
    <recommendedName>
        <fullName evidence="1">RNA helicase</fullName>
        <ecNumber evidence="1">3.6.4.13</ecNumber>
    </recommendedName>
</protein>
<dbReference type="GO" id="GO:0003724">
    <property type="term" value="F:RNA helicase activity"/>
    <property type="evidence" value="ECO:0007669"/>
    <property type="project" value="UniProtKB-EC"/>
</dbReference>
<dbReference type="InterPro" id="IPR011545">
    <property type="entry name" value="DEAD/DEAH_box_helicase_dom"/>
</dbReference>
<dbReference type="STRING" id="49390.A0A068VBS8"/>
<dbReference type="Gene3D" id="4.10.1000.10">
    <property type="entry name" value="Zinc finger, CCCH-type"/>
    <property type="match status" value="1"/>
</dbReference>
<dbReference type="PROSITE" id="PS50103">
    <property type="entry name" value="ZF_C3H1"/>
    <property type="match status" value="2"/>
</dbReference>
<evidence type="ECO:0000256" key="2">
    <source>
        <dbReference type="ARBA" id="ARBA00022723"/>
    </source>
</evidence>
<comment type="catalytic activity">
    <reaction evidence="9">
        <text>ATP + H2O = ADP + phosphate + H(+)</text>
        <dbReference type="Rhea" id="RHEA:13065"/>
        <dbReference type="ChEBI" id="CHEBI:15377"/>
        <dbReference type="ChEBI" id="CHEBI:15378"/>
        <dbReference type="ChEBI" id="CHEBI:30616"/>
        <dbReference type="ChEBI" id="CHEBI:43474"/>
        <dbReference type="ChEBI" id="CHEBI:456216"/>
        <dbReference type="EC" id="3.6.4.13"/>
    </reaction>
</comment>
<evidence type="ECO:0000256" key="11">
    <source>
        <dbReference type="SAM" id="MobiDB-lite"/>
    </source>
</evidence>
<feature type="domain" description="Helicase C-terminal" evidence="14">
    <location>
        <begin position="260"/>
        <end position="425"/>
    </location>
</feature>
<dbReference type="Pfam" id="PF00271">
    <property type="entry name" value="Helicase_C"/>
    <property type="match status" value="1"/>
</dbReference>
<feature type="domain" description="C3H1-type" evidence="12">
    <location>
        <begin position="764"/>
        <end position="791"/>
    </location>
</feature>
<keyword evidence="7 10" id="KW-0862">Zinc</keyword>
<dbReference type="Gene3D" id="3.40.50.300">
    <property type="entry name" value="P-loop containing nucleotide triphosphate hydrolases"/>
    <property type="match status" value="2"/>
</dbReference>
<keyword evidence="6" id="KW-0347">Helicase</keyword>
<dbReference type="FunCoup" id="A0A068VBS8">
    <property type="interactions" value="144"/>
</dbReference>
<dbReference type="InterPro" id="IPR027417">
    <property type="entry name" value="P-loop_NTPase"/>
</dbReference>
<dbReference type="AlphaFoldDB" id="A0A068VBS8"/>
<dbReference type="CDD" id="cd17917">
    <property type="entry name" value="DEXHc_RHA-like"/>
    <property type="match status" value="1"/>
</dbReference>
<evidence type="ECO:0000256" key="10">
    <source>
        <dbReference type="PROSITE-ProRule" id="PRU00723"/>
    </source>
</evidence>
<reference evidence="16" key="1">
    <citation type="journal article" date="2014" name="Science">
        <title>The coffee genome provides insight into the convergent evolution of caffeine biosynthesis.</title>
        <authorList>
            <person name="Denoeud F."/>
            <person name="Carretero-Paulet L."/>
            <person name="Dereeper A."/>
            <person name="Droc G."/>
            <person name="Guyot R."/>
            <person name="Pietrella M."/>
            <person name="Zheng C."/>
            <person name="Alberti A."/>
            <person name="Anthony F."/>
            <person name="Aprea G."/>
            <person name="Aury J.M."/>
            <person name="Bento P."/>
            <person name="Bernard M."/>
            <person name="Bocs S."/>
            <person name="Campa C."/>
            <person name="Cenci A."/>
            <person name="Combes M.C."/>
            <person name="Crouzillat D."/>
            <person name="Da Silva C."/>
            <person name="Daddiego L."/>
            <person name="De Bellis F."/>
            <person name="Dussert S."/>
            <person name="Garsmeur O."/>
            <person name="Gayraud T."/>
            <person name="Guignon V."/>
            <person name="Jahn K."/>
            <person name="Jamilloux V."/>
            <person name="Joet T."/>
            <person name="Labadie K."/>
            <person name="Lan T."/>
            <person name="Leclercq J."/>
            <person name="Lepelley M."/>
            <person name="Leroy T."/>
            <person name="Li L.T."/>
            <person name="Librado P."/>
            <person name="Lopez L."/>
            <person name="Munoz A."/>
            <person name="Noel B."/>
            <person name="Pallavicini A."/>
            <person name="Perrotta G."/>
            <person name="Poncet V."/>
            <person name="Pot D."/>
            <person name="Priyono X."/>
            <person name="Rigoreau M."/>
            <person name="Rouard M."/>
            <person name="Rozas J."/>
            <person name="Tranchant-Dubreuil C."/>
            <person name="VanBuren R."/>
            <person name="Zhang Q."/>
            <person name="Andrade A.C."/>
            <person name="Argout X."/>
            <person name="Bertrand B."/>
            <person name="de Kochko A."/>
            <person name="Graziosi G."/>
            <person name="Henry R.J."/>
            <person name="Jayarama X."/>
            <person name="Ming R."/>
            <person name="Nagai C."/>
            <person name="Rounsley S."/>
            <person name="Sankoff D."/>
            <person name="Giuliano G."/>
            <person name="Albert V.A."/>
            <person name="Wincker P."/>
            <person name="Lashermes P."/>
        </authorList>
    </citation>
    <scope>NUCLEOTIDE SEQUENCE [LARGE SCALE GENOMIC DNA]</scope>
    <source>
        <strain evidence="16">cv. DH200-94</strain>
    </source>
</reference>
<name>A0A068VBS8_COFCA</name>
<dbReference type="GO" id="GO:0003723">
    <property type="term" value="F:RNA binding"/>
    <property type="evidence" value="ECO:0007669"/>
    <property type="project" value="TreeGrafter"/>
</dbReference>
<gene>
    <name evidence="15" type="ORF">GSCOC_T00005059001</name>
</gene>
<dbReference type="CDD" id="cd18791">
    <property type="entry name" value="SF2_C_RHA"/>
    <property type="match status" value="1"/>
</dbReference>
<accession>A0A068VBS8</accession>
<dbReference type="Gramene" id="CDP17133">
    <property type="protein sequence ID" value="CDP17133"/>
    <property type="gene ID" value="GSCOC_T00005059001"/>
</dbReference>
<dbReference type="InParanoid" id="A0A068VBS8"/>
<feature type="region of interest" description="Disordered" evidence="11">
    <location>
        <begin position="1"/>
        <end position="26"/>
    </location>
</feature>
<dbReference type="PANTHER" id="PTHR18934">
    <property type="entry name" value="ATP-DEPENDENT RNA HELICASE"/>
    <property type="match status" value="1"/>
</dbReference>
<evidence type="ECO:0000256" key="1">
    <source>
        <dbReference type="ARBA" id="ARBA00012552"/>
    </source>
</evidence>
<feature type="zinc finger region" description="C3H1-type" evidence="10">
    <location>
        <begin position="741"/>
        <end position="763"/>
    </location>
</feature>
<evidence type="ECO:0000259" key="12">
    <source>
        <dbReference type="PROSITE" id="PS50103"/>
    </source>
</evidence>
<evidence type="ECO:0000256" key="8">
    <source>
        <dbReference type="ARBA" id="ARBA00022840"/>
    </source>
</evidence>
<dbReference type="SMART" id="SM00356">
    <property type="entry name" value="ZnF_C3H1"/>
    <property type="match status" value="2"/>
</dbReference>
<evidence type="ECO:0000256" key="7">
    <source>
        <dbReference type="ARBA" id="ARBA00022833"/>
    </source>
</evidence>
<dbReference type="OMA" id="INPPMYL"/>
<dbReference type="PhylomeDB" id="A0A068VBS8"/>
<dbReference type="SUPFAM" id="SSF90229">
    <property type="entry name" value="CCCH zinc finger"/>
    <property type="match status" value="2"/>
</dbReference>
<dbReference type="GO" id="GO:0008270">
    <property type="term" value="F:zinc ion binding"/>
    <property type="evidence" value="ECO:0007669"/>
    <property type="project" value="UniProtKB-KW"/>
</dbReference>
<dbReference type="SUPFAM" id="SSF52540">
    <property type="entry name" value="P-loop containing nucleoside triphosphate hydrolases"/>
    <property type="match status" value="1"/>
</dbReference>